<proteinExistence type="predicted"/>
<protein>
    <submittedName>
        <fullName evidence="1">Uncharacterized protein</fullName>
    </submittedName>
</protein>
<sequence length="197" mass="22612">MQYAVMNTPGNAELLIDANELQSFQKAMESDDPGLYMHEEIPNDNTMVYKIVYGVYIPKSNFSRTDVKHHINKSINVWLVHFRKDHCLPMKIEDIIIHEQVFLKSYGQKINTKNEVAFSALIRIPRNITIGSNQTEAVTAFVRYFNEMNPISNLLNRLGIFAFKSEETSLSNTPLSKDNWKDYIHDGVAIRAAQITC</sequence>
<organism evidence="1">
    <name type="scientific">hydrothermal vent metagenome</name>
    <dbReference type="NCBI Taxonomy" id="652676"/>
    <lineage>
        <taxon>unclassified sequences</taxon>
        <taxon>metagenomes</taxon>
        <taxon>ecological metagenomes</taxon>
    </lineage>
</organism>
<evidence type="ECO:0000313" key="1">
    <source>
        <dbReference type="EMBL" id="VAW56407.1"/>
    </source>
</evidence>
<dbReference type="EMBL" id="UOFF01000221">
    <property type="protein sequence ID" value="VAW56407.1"/>
    <property type="molecule type" value="Genomic_DNA"/>
</dbReference>
<accession>A0A3B0X0J2</accession>
<dbReference type="AlphaFoldDB" id="A0A3B0X0J2"/>
<gene>
    <name evidence="1" type="ORF">MNBD_GAMMA07-2751</name>
</gene>
<name>A0A3B0X0J2_9ZZZZ</name>
<reference evidence="1" key="1">
    <citation type="submission" date="2018-06" db="EMBL/GenBank/DDBJ databases">
        <authorList>
            <person name="Zhirakovskaya E."/>
        </authorList>
    </citation>
    <scope>NUCLEOTIDE SEQUENCE</scope>
</reference>